<feature type="transmembrane region" description="Helical" evidence="9">
    <location>
        <begin position="12"/>
        <end position="30"/>
    </location>
</feature>
<evidence type="ECO:0000313" key="12">
    <source>
        <dbReference type="EMBL" id="EHQ90279.1"/>
    </source>
</evidence>
<keyword evidence="3" id="KW-0597">Phosphoprotein</keyword>
<dbReference type="PROSITE" id="PS50112">
    <property type="entry name" value="PAS"/>
    <property type="match status" value="1"/>
</dbReference>
<dbReference type="HOGENOM" id="CLU_000445_114_39_9"/>
<dbReference type="Gene3D" id="1.10.287.130">
    <property type="match status" value="1"/>
</dbReference>
<dbReference type="Pfam" id="PF00512">
    <property type="entry name" value="HisKA"/>
    <property type="match status" value="1"/>
</dbReference>
<dbReference type="RefSeq" id="WP_007784598.1">
    <property type="nucleotide sequence ID" value="NZ_CM001441.1"/>
</dbReference>
<dbReference type="GO" id="GO:0000155">
    <property type="term" value="F:phosphorelay sensor kinase activity"/>
    <property type="evidence" value="ECO:0007669"/>
    <property type="project" value="InterPro"/>
</dbReference>
<dbReference type="PANTHER" id="PTHR43065">
    <property type="entry name" value="SENSOR HISTIDINE KINASE"/>
    <property type="match status" value="1"/>
</dbReference>
<dbReference type="InterPro" id="IPR013767">
    <property type="entry name" value="PAS_fold"/>
</dbReference>
<dbReference type="SUPFAM" id="SSF55874">
    <property type="entry name" value="ATPase domain of HSP90 chaperone/DNA topoisomerase II/histidine kinase"/>
    <property type="match status" value="1"/>
</dbReference>
<dbReference type="PRINTS" id="PR00344">
    <property type="entry name" value="BCTRLSENSOR"/>
</dbReference>
<comment type="catalytic activity">
    <reaction evidence="1">
        <text>ATP + protein L-histidine = ADP + protein N-phospho-L-histidine.</text>
        <dbReference type="EC" id="2.7.13.3"/>
    </reaction>
</comment>
<evidence type="ECO:0000256" key="6">
    <source>
        <dbReference type="ARBA" id="ARBA00022777"/>
    </source>
</evidence>
<dbReference type="InterPro" id="IPR004358">
    <property type="entry name" value="Sig_transdc_His_kin-like_C"/>
</dbReference>
<dbReference type="CDD" id="cd00082">
    <property type="entry name" value="HisKA"/>
    <property type="match status" value="1"/>
</dbReference>
<dbReference type="PANTHER" id="PTHR43065:SF10">
    <property type="entry name" value="PEROXIDE STRESS-ACTIVATED HISTIDINE KINASE MAK3"/>
    <property type="match status" value="1"/>
</dbReference>
<evidence type="ECO:0000256" key="2">
    <source>
        <dbReference type="ARBA" id="ARBA00012438"/>
    </source>
</evidence>
<keyword evidence="6 12" id="KW-0418">Kinase</keyword>
<dbReference type="InterPro" id="IPR003661">
    <property type="entry name" value="HisK_dim/P_dom"/>
</dbReference>
<proteinExistence type="predicted"/>
<keyword evidence="9" id="KW-0812">Transmembrane</keyword>
<keyword evidence="5" id="KW-0547">Nucleotide-binding</keyword>
<keyword evidence="9" id="KW-1133">Transmembrane helix</keyword>
<evidence type="ECO:0000256" key="9">
    <source>
        <dbReference type="SAM" id="Phobius"/>
    </source>
</evidence>
<dbReference type="InterPro" id="IPR035965">
    <property type="entry name" value="PAS-like_dom_sf"/>
</dbReference>
<dbReference type="Pfam" id="PF00989">
    <property type="entry name" value="PAS"/>
    <property type="match status" value="1"/>
</dbReference>
<keyword evidence="7" id="KW-0067">ATP-binding</keyword>
<dbReference type="Gene3D" id="3.30.450.20">
    <property type="entry name" value="PAS domain"/>
    <property type="match status" value="1"/>
</dbReference>
<keyword evidence="9" id="KW-0472">Membrane</keyword>
<evidence type="ECO:0000256" key="4">
    <source>
        <dbReference type="ARBA" id="ARBA00022679"/>
    </source>
</evidence>
<reference evidence="12 13" key="1">
    <citation type="submission" date="2011-11" db="EMBL/GenBank/DDBJ databases">
        <title>The Noncontiguous Finished genome of Desulfosporosinus youngiae DSM 17734.</title>
        <authorList>
            <consortium name="US DOE Joint Genome Institute (JGI-PGF)"/>
            <person name="Lucas S."/>
            <person name="Han J."/>
            <person name="Lapidus A."/>
            <person name="Cheng J.-F."/>
            <person name="Goodwin L."/>
            <person name="Pitluck S."/>
            <person name="Peters L."/>
            <person name="Ovchinnikova G."/>
            <person name="Lu M."/>
            <person name="Land M.L."/>
            <person name="Hauser L."/>
            <person name="Pester M."/>
            <person name="Spring S."/>
            <person name="Ollivier B."/>
            <person name="Rattei T."/>
            <person name="Klenk H.-P."/>
            <person name="Wagner M."/>
            <person name="Loy A."/>
            <person name="Woyke T.J."/>
        </authorList>
    </citation>
    <scope>NUCLEOTIDE SEQUENCE [LARGE SCALE GENOMIC DNA]</scope>
    <source>
        <strain evidence="12 13">DSM 17734</strain>
    </source>
</reference>
<dbReference type="EMBL" id="CM001441">
    <property type="protein sequence ID" value="EHQ90279.1"/>
    <property type="molecule type" value="Genomic_DNA"/>
</dbReference>
<evidence type="ECO:0000259" key="10">
    <source>
        <dbReference type="PROSITE" id="PS50109"/>
    </source>
</evidence>
<dbReference type="CDD" id="cd00075">
    <property type="entry name" value="HATPase"/>
    <property type="match status" value="1"/>
</dbReference>
<dbReference type="CDD" id="cd00130">
    <property type="entry name" value="PAS"/>
    <property type="match status" value="1"/>
</dbReference>
<sequence>MIPLKFRYRPFLRQRVFIVLSLIFIITIIISDILPIPYSLQIALRFLPLIIIIIWFELWFHSWGKVWILSAALFTVGSHADPVLPTGPLLLAHIIFLLGLMYLFDRRESQKSALHQRHLKTMKALLRQDPPLIQTLDYTCEAVILLDNTGSIIELNSQSALLLSLPESNLIGKHIFDVLGILPNLQQTDATEHGEFAWKTPKGVTIQVKYHTRPILDDDIPTGTLVTLSDISEAKTRLEASMQVEKLSIISQVSAGLAHEIRNPLTTIKGFMQLITPEQWPESFRPYQQLILDEIQTIDQLLNNFLLLTSPTAPHIEKLNLVEAIPSLTQKTQSIVHKQNVTLALECPSHSVYVMGDREQLLQALLSILNNAIEVSPKGGTVIIRLTEEEPFVRVSIIDNGPGIPENLRQRVLDPFFTTRAENTGLGLTIAQQIILTHHGKLNFSELASSSGTIVTIDFPSLSNVKGNLSA</sequence>
<dbReference type="eggNOG" id="COG3852">
    <property type="taxonomic scope" value="Bacteria"/>
</dbReference>
<dbReference type="STRING" id="768710.DesyoDRAFT_3248"/>
<feature type="domain" description="PAS" evidence="11">
    <location>
        <begin position="128"/>
        <end position="179"/>
    </location>
</feature>
<feature type="transmembrane region" description="Helical" evidence="9">
    <location>
        <begin position="86"/>
        <end position="104"/>
    </location>
</feature>
<dbReference type="EC" id="2.7.13.3" evidence="2"/>
<dbReference type="Proteomes" id="UP000005104">
    <property type="component" value="Chromosome"/>
</dbReference>
<dbReference type="AlphaFoldDB" id="H5XWB0"/>
<gene>
    <name evidence="12" type="ORF">DesyoDRAFT_3248</name>
</gene>
<dbReference type="OrthoDB" id="9784397at2"/>
<dbReference type="SMART" id="SM00388">
    <property type="entry name" value="HisKA"/>
    <property type="match status" value="1"/>
</dbReference>
<dbReference type="InterPro" id="IPR036097">
    <property type="entry name" value="HisK_dim/P_sf"/>
</dbReference>
<protein>
    <recommendedName>
        <fullName evidence="2">histidine kinase</fullName>
        <ecNumber evidence="2">2.7.13.3</ecNumber>
    </recommendedName>
</protein>
<feature type="transmembrane region" description="Helical" evidence="9">
    <location>
        <begin position="36"/>
        <end position="56"/>
    </location>
</feature>
<organism evidence="12 13">
    <name type="scientific">Desulfosporosinus youngiae DSM 17734</name>
    <dbReference type="NCBI Taxonomy" id="768710"/>
    <lineage>
        <taxon>Bacteria</taxon>
        <taxon>Bacillati</taxon>
        <taxon>Bacillota</taxon>
        <taxon>Clostridia</taxon>
        <taxon>Eubacteriales</taxon>
        <taxon>Desulfitobacteriaceae</taxon>
        <taxon>Desulfosporosinus</taxon>
    </lineage>
</organism>
<dbReference type="SUPFAM" id="SSF55785">
    <property type="entry name" value="PYP-like sensor domain (PAS domain)"/>
    <property type="match status" value="1"/>
</dbReference>
<dbReference type="InterPro" id="IPR036890">
    <property type="entry name" value="HATPase_C_sf"/>
</dbReference>
<dbReference type="Pfam" id="PF02518">
    <property type="entry name" value="HATPase_c"/>
    <property type="match status" value="1"/>
</dbReference>
<dbReference type="Gene3D" id="3.30.565.10">
    <property type="entry name" value="Histidine kinase-like ATPase, C-terminal domain"/>
    <property type="match status" value="1"/>
</dbReference>
<evidence type="ECO:0000256" key="3">
    <source>
        <dbReference type="ARBA" id="ARBA00022553"/>
    </source>
</evidence>
<dbReference type="InterPro" id="IPR000014">
    <property type="entry name" value="PAS"/>
</dbReference>
<dbReference type="SMART" id="SM00387">
    <property type="entry name" value="HATPase_c"/>
    <property type="match status" value="1"/>
</dbReference>
<dbReference type="GO" id="GO:0006355">
    <property type="term" value="P:regulation of DNA-templated transcription"/>
    <property type="evidence" value="ECO:0007669"/>
    <property type="project" value="InterPro"/>
</dbReference>
<evidence type="ECO:0000259" key="11">
    <source>
        <dbReference type="PROSITE" id="PS50112"/>
    </source>
</evidence>
<dbReference type="SUPFAM" id="SSF47384">
    <property type="entry name" value="Homodimeric domain of signal transducing histidine kinase"/>
    <property type="match status" value="1"/>
</dbReference>
<evidence type="ECO:0000256" key="1">
    <source>
        <dbReference type="ARBA" id="ARBA00000085"/>
    </source>
</evidence>
<keyword evidence="8" id="KW-0902">Two-component regulatory system</keyword>
<evidence type="ECO:0000256" key="7">
    <source>
        <dbReference type="ARBA" id="ARBA00022840"/>
    </source>
</evidence>
<dbReference type="PROSITE" id="PS50109">
    <property type="entry name" value="HIS_KIN"/>
    <property type="match status" value="1"/>
</dbReference>
<dbReference type="GO" id="GO:0005524">
    <property type="term" value="F:ATP binding"/>
    <property type="evidence" value="ECO:0007669"/>
    <property type="project" value="UniProtKB-KW"/>
</dbReference>
<keyword evidence="4" id="KW-0808">Transferase</keyword>
<evidence type="ECO:0000256" key="8">
    <source>
        <dbReference type="ARBA" id="ARBA00023012"/>
    </source>
</evidence>
<evidence type="ECO:0000256" key="5">
    <source>
        <dbReference type="ARBA" id="ARBA00022741"/>
    </source>
</evidence>
<dbReference type="InterPro" id="IPR003594">
    <property type="entry name" value="HATPase_dom"/>
</dbReference>
<name>H5XWB0_9FIRM</name>
<accession>H5XWB0</accession>
<dbReference type="InterPro" id="IPR005467">
    <property type="entry name" value="His_kinase_dom"/>
</dbReference>
<evidence type="ECO:0000313" key="13">
    <source>
        <dbReference type="Proteomes" id="UP000005104"/>
    </source>
</evidence>
<feature type="domain" description="Histidine kinase" evidence="10">
    <location>
        <begin position="256"/>
        <end position="463"/>
    </location>
</feature>
<keyword evidence="13" id="KW-1185">Reference proteome</keyword>